<feature type="region of interest" description="Disordered" evidence="1">
    <location>
        <begin position="338"/>
        <end position="363"/>
    </location>
</feature>
<protein>
    <submittedName>
        <fullName evidence="2">Uncharacterized protein</fullName>
    </submittedName>
</protein>
<feature type="compositionally biased region" description="Low complexity" evidence="1">
    <location>
        <begin position="142"/>
        <end position="162"/>
    </location>
</feature>
<name>A0AAW0A9F9_9AGAR</name>
<gene>
    <name evidence="2" type="ORF">R3P38DRAFT_2794595</name>
</gene>
<feature type="region of interest" description="Disordered" evidence="1">
    <location>
        <begin position="140"/>
        <end position="205"/>
    </location>
</feature>
<feature type="region of interest" description="Disordered" evidence="1">
    <location>
        <begin position="240"/>
        <end position="301"/>
    </location>
</feature>
<organism evidence="2 3">
    <name type="scientific">Favolaschia claudopus</name>
    <dbReference type="NCBI Taxonomy" id="2862362"/>
    <lineage>
        <taxon>Eukaryota</taxon>
        <taxon>Fungi</taxon>
        <taxon>Dikarya</taxon>
        <taxon>Basidiomycota</taxon>
        <taxon>Agaricomycotina</taxon>
        <taxon>Agaricomycetes</taxon>
        <taxon>Agaricomycetidae</taxon>
        <taxon>Agaricales</taxon>
        <taxon>Marasmiineae</taxon>
        <taxon>Mycenaceae</taxon>
        <taxon>Favolaschia</taxon>
    </lineage>
</organism>
<evidence type="ECO:0000313" key="3">
    <source>
        <dbReference type="Proteomes" id="UP001362999"/>
    </source>
</evidence>
<evidence type="ECO:0000313" key="2">
    <source>
        <dbReference type="EMBL" id="KAK7005401.1"/>
    </source>
</evidence>
<reference evidence="2 3" key="1">
    <citation type="journal article" date="2024" name="J Genomics">
        <title>Draft genome sequencing and assembly of Favolaschia claudopus CIRM-BRFM 2984 isolated from oak limbs.</title>
        <authorList>
            <person name="Navarro D."/>
            <person name="Drula E."/>
            <person name="Chaduli D."/>
            <person name="Cazenave R."/>
            <person name="Ahrendt S."/>
            <person name="Wang J."/>
            <person name="Lipzen A."/>
            <person name="Daum C."/>
            <person name="Barry K."/>
            <person name="Grigoriev I.V."/>
            <person name="Favel A."/>
            <person name="Rosso M.N."/>
            <person name="Martin F."/>
        </authorList>
    </citation>
    <scope>NUCLEOTIDE SEQUENCE [LARGE SCALE GENOMIC DNA]</scope>
    <source>
        <strain evidence="2 3">CIRM-BRFM 2984</strain>
    </source>
</reference>
<comment type="caution">
    <text evidence="2">The sequence shown here is derived from an EMBL/GenBank/DDBJ whole genome shotgun (WGS) entry which is preliminary data.</text>
</comment>
<feature type="compositionally biased region" description="Acidic residues" evidence="1">
    <location>
        <begin position="263"/>
        <end position="283"/>
    </location>
</feature>
<proteinExistence type="predicted"/>
<sequence length="530" mass="56512">MTQMHFRDLNPAELGCCNNPQCAGIGCGFYSPAPGRHGRPPSDYTVRAPSSSSASSPNGDISPFFYTRFLGDYLVYLVPHSIYIVLQNTYTIPTAAPAPSSSSTFPTSDFTFSAGPTTTSSTLPSQTPFSATAQTMFASRPSASAAHASASTSTAQQSAQHSQRGRSPLRGSTAAPHAFRSLAQSRHRDTVAATGQPAEASSSKHFHPALSIALSDSNIRKSGPRYRKVVFIALNPAGPNLPFHGVTYDPNDNLDHDLPSDYSESDSSSDDETTSSSEDDNENSDATMEGVESGDRQEEAGNKTARCAILAFMAREVVNAKAAEPQVLVTVVDEGNGVDNEADVTTESRRPSRPGSWACGNSPNNIIRSPPPLTALVIASAGGGDLDYYQWWPPDSIAPTSTKNNNSAAEDTAVGEGGFVGLRIWSQPPTLDALRICGGWRRGLGLDRGCAAGDLMRTLKAAEGEVTCMFGRKGGFAGMVVNRVSAVRRLINPPFKLKGDLLGRDVRRSEQCDGWRWGMTGEWIPNLQVD</sequence>
<feature type="compositionally biased region" description="Low complexity" evidence="1">
    <location>
        <begin position="48"/>
        <end position="57"/>
    </location>
</feature>
<evidence type="ECO:0000256" key="1">
    <source>
        <dbReference type="SAM" id="MobiDB-lite"/>
    </source>
</evidence>
<dbReference type="PROSITE" id="PS51257">
    <property type="entry name" value="PROKAR_LIPOPROTEIN"/>
    <property type="match status" value="1"/>
</dbReference>
<dbReference type="EMBL" id="JAWWNJ010000078">
    <property type="protein sequence ID" value="KAK7005401.1"/>
    <property type="molecule type" value="Genomic_DNA"/>
</dbReference>
<dbReference type="Proteomes" id="UP001362999">
    <property type="component" value="Unassembled WGS sequence"/>
</dbReference>
<keyword evidence="3" id="KW-1185">Reference proteome</keyword>
<dbReference type="AlphaFoldDB" id="A0AAW0A9F9"/>
<feature type="region of interest" description="Disordered" evidence="1">
    <location>
        <begin position="38"/>
        <end position="57"/>
    </location>
</feature>
<accession>A0AAW0A9F9</accession>